<evidence type="ECO:0000313" key="1">
    <source>
        <dbReference type="EMBL" id="WXA93227.1"/>
    </source>
</evidence>
<organism evidence="1 2">
    <name type="scientific">Pendulispora brunnea</name>
    <dbReference type="NCBI Taxonomy" id="2905690"/>
    <lineage>
        <taxon>Bacteria</taxon>
        <taxon>Pseudomonadati</taxon>
        <taxon>Myxococcota</taxon>
        <taxon>Myxococcia</taxon>
        <taxon>Myxococcales</taxon>
        <taxon>Sorangiineae</taxon>
        <taxon>Pendulisporaceae</taxon>
        <taxon>Pendulispora</taxon>
    </lineage>
</organism>
<proteinExistence type="predicted"/>
<protein>
    <submittedName>
        <fullName evidence="1">Uncharacterized protein</fullName>
    </submittedName>
</protein>
<evidence type="ECO:0000313" key="2">
    <source>
        <dbReference type="Proteomes" id="UP001379533"/>
    </source>
</evidence>
<reference evidence="1 2" key="1">
    <citation type="submission" date="2021-12" db="EMBL/GenBank/DDBJ databases">
        <title>Discovery of the Pendulisporaceae a myxobacterial family with distinct sporulation behavior and unique specialized metabolism.</title>
        <authorList>
            <person name="Garcia R."/>
            <person name="Popoff A."/>
            <person name="Bader C.D."/>
            <person name="Loehr J."/>
            <person name="Walesch S."/>
            <person name="Walt C."/>
            <person name="Boldt J."/>
            <person name="Bunk B."/>
            <person name="Haeckl F.J.F.P.J."/>
            <person name="Gunesch A.P."/>
            <person name="Birkelbach J."/>
            <person name="Nuebel U."/>
            <person name="Pietschmann T."/>
            <person name="Bach T."/>
            <person name="Mueller R."/>
        </authorList>
    </citation>
    <scope>NUCLEOTIDE SEQUENCE [LARGE SCALE GENOMIC DNA]</scope>
    <source>
        <strain evidence="1 2">MSr12523</strain>
    </source>
</reference>
<sequence>MTMPTAARDLWQPMLEGFVRLRSKWPRRGWSWDNRLNCVTSSINADLENEARLVALEGLPSEWTAASLAGAPPRVRDLAERSGGLRSGQLLYSAGPVAGVLAYGLWWPWGDGVTISLRIGLDIGIMDEPYPRFREVFGVEL</sequence>
<accession>A0ABZ2K3E7</accession>
<keyword evidence="2" id="KW-1185">Reference proteome</keyword>
<name>A0ABZ2K3E7_9BACT</name>
<gene>
    <name evidence="1" type="ORF">LZC95_43090</name>
</gene>
<dbReference type="Proteomes" id="UP001379533">
    <property type="component" value="Chromosome"/>
</dbReference>
<dbReference type="EMBL" id="CP089982">
    <property type="protein sequence ID" value="WXA93227.1"/>
    <property type="molecule type" value="Genomic_DNA"/>
</dbReference>
<dbReference type="RefSeq" id="WP_394843825.1">
    <property type="nucleotide sequence ID" value="NZ_CP089982.1"/>
</dbReference>